<evidence type="ECO:0000313" key="3">
    <source>
        <dbReference type="Proteomes" id="UP001500886"/>
    </source>
</evidence>
<evidence type="ECO:0000256" key="1">
    <source>
        <dbReference type="SAM" id="SignalP"/>
    </source>
</evidence>
<dbReference type="EMBL" id="BAAASL010000022">
    <property type="protein sequence ID" value="GAA2723152.1"/>
    <property type="molecule type" value="Genomic_DNA"/>
</dbReference>
<dbReference type="PROSITE" id="PS51318">
    <property type="entry name" value="TAT"/>
    <property type="match status" value="1"/>
</dbReference>
<comment type="caution">
    <text evidence="2">The sequence shown here is derived from an EMBL/GenBank/DDBJ whole genome shotgun (WGS) entry which is preliminary data.</text>
</comment>
<organism evidence="2 3">
    <name type="scientific">Streptomyces luteosporeus</name>
    <dbReference type="NCBI Taxonomy" id="173856"/>
    <lineage>
        <taxon>Bacteria</taxon>
        <taxon>Bacillati</taxon>
        <taxon>Actinomycetota</taxon>
        <taxon>Actinomycetes</taxon>
        <taxon>Kitasatosporales</taxon>
        <taxon>Streptomycetaceae</taxon>
        <taxon>Streptomyces</taxon>
    </lineage>
</organism>
<dbReference type="Proteomes" id="UP001500886">
    <property type="component" value="Unassembled WGS sequence"/>
</dbReference>
<dbReference type="InterPro" id="IPR006311">
    <property type="entry name" value="TAT_signal"/>
</dbReference>
<feature type="signal peptide" evidence="1">
    <location>
        <begin position="1"/>
        <end position="31"/>
    </location>
</feature>
<reference evidence="3" key="1">
    <citation type="journal article" date="2019" name="Int. J. Syst. Evol. Microbiol.">
        <title>The Global Catalogue of Microorganisms (GCM) 10K type strain sequencing project: providing services to taxonomists for standard genome sequencing and annotation.</title>
        <authorList>
            <consortium name="The Broad Institute Genomics Platform"/>
            <consortium name="The Broad Institute Genome Sequencing Center for Infectious Disease"/>
            <person name="Wu L."/>
            <person name="Ma J."/>
        </authorList>
    </citation>
    <scope>NUCLEOTIDE SEQUENCE [LARGE SCALE GENOMIC DNA]</scope>
    <source>
        <strain evidence="3">JCM 4542</strain>
    </source>
</reference>
<keyword evidence="1" id="KW-0732">Signal</keyword>
<name>A0ABP6GGC5_9ACTN</name>
<protein>
    <recommendedName>
        <fullName evidence="4">Secreted protein</fullName>
    </recommendedName>
</protein>
<sequence length="176" mass="18758">MIFSARRMLLAGVVGAVAAATAVCTLTAAEAAPQAEDRVVQQSGATDVTPPSAVEDFGYPGADKILREKGLKLIKGDGHIVLTECSSSWSMKVEANRDLNTVEHCFKVTGKKGYLSLELPRFFGLWNEDHEVKATITTEGKTKTVDVPKDEVTSFGEGDASTGSKKATLLELRVTG</sequence>
<gene>
    <name evidence="2" type="ORF">GCM10010315_49910</name>
</gene>
<accession>A0ABP6GGC5</accession>
<evidence type="ECO:0000313" key="2">
    <source>
        <dbReference type="EMBL" id="GAA2723152.1"/>
    </source>
</evidence>
<evidence type="ECO:0008006" key="4">
    <source>
        <dbReference type="Google" id="ProtNLM"/>
    </source>
</evidence>
<feature type="chain" id="PRO_5046610813" description="Secreted protein" evidence="1">
    <location>
        <begin position="32"/>
        <end position="176"/>
    </location>
</feature>
<proteinExistence type="predicted"/>
<keyword evidence="3" id="KW-1185">Reference proteome</keyword>